<protein>
    <submittedName>
        <fullName evidence="5">Filamin-B-like</fullName>
    </submittedName>
</protein>
<dbReference type="Proteomes" id="UP001165289">
    <property type="component" value="Unassembled WGS sequence"/>
</dbReference>
<evidence type="ECO:0000313" key="5">
    <source>
        <dbReference type="EMBL" id="KAI6655064.1"/>
    </source>
</evidence>
<feature type="repeat" description="Filamin" evidence="3">
    <location>
        <begin position="945"/>
        <end position="1051"/>
    </location>
</feature>
<comment type="similarity">
    <text evidence="1">Belongs to the filamin family.</text>
</comment>
<dbReference type="GO" id="GO:0030036">
    <property type="term" value="P:actin cytoskeleton organization"/>
    <property type="evidence" value="ECO:0007669"/>
    <property type="project" value="InterPro"/>
</dbReference>
<feature type="repeat" description="Filamin" evidence="3">
    <location>
        <begin position="1533"/>
        <end position="1628"/>
    </location>
</feature>
<feature type="repeat" description="Filamin" evidence="3">
    <location>
        <begin position="1162"/>
        <end position="1243"/>
    </location>
</feature>
<dbReference type="GO" id="GO:0051015">
    <property type="term" value="F:actin filament binding"/>
    <property type="evidence" value="ECO:0007669"/>
    <property type="project" value="InterPro"/>
</dbReference>
<evidence type="ECO:0000259" key="4">
    <source>
        <dbReference type="PROSITE" id="PS50021"/>
    </source>
</evidence>
<feature type="domain" description="Calponin-homology (CH)" evidence="4">
    <location>
        <begin position="24"/>
        <end position="140"/>
    </location>
</feature>
<dbReference type="InterPro" id="IPR001715">
    <property type="entry name" value="CH_dom"/>
</dbReference>
<feature type="repeat" description="Filamin" evidence="3">
    <location>
        <begin position="1079"/>
        <end position="1151"/>
    </location>
</feature>
<gene>
    <name evidence="5" type="ORF">LOD99_2353</name>
</gene>
<evidence type="ECO:0000256" key="3">
    <source>
        <dbReference type="PROSITE-ProRule" id="PRU00087"/>
    </source>
</evidence>
<dbReference type="InterPro" id="IPR014756">
    <property type="entry name" value="Ig_E-set"/>
</dbReference>
<reference evidence="5 6" key="1">
    <citation type="journal article" date="2023" name="BMC Biol.">
        <title>The compact genome of the sponge Oopsacas minuta (Hexactinellida) is lacking key metazoan core genes.</title>
        <authorList>
            <person name="Santini S."/>
            <person name="Schenkelaars Q."/>
            <person name="Jourda C."/>
            <person name="Duchesne M."/>
            <person name="Belahbib H."/>
            <person name="Rocher C."/>
            <person name="Selva M."/>
            <person name="Riesgo A."/>
            <person name="Vervoort M."/>
            <person name="Leys S.P."/>
            <person name="Kodjabachian L."/>
            <person name="Le Bivic A."/>
            <person name="Borchiellini C."/>
            <person name="Claverie J.M."/>
            <person name="Renard E."/>
        </authorList>
    </citation>
    <scope>NUCLEOTIDE SEQUENCE [LARGE SCALE GENOMIC DNA]</scope>
    <source>
        <strain evidence="5">SPO-2</strain>
    </source>
</reference>
<dbReference type="InterPro" id="IPR013783">
    <property type="entry name" value="Ig-like_fold"/>
</dbReference>
<comment type="caution">
    <text evidence="5">The sequence shown here is derived from an EMBL/GenBank/DDBJ whole genome shotgun (WGS) entry which is preliminary data.</text>
</comment>
<dbReference type="Gene3D" id="2.60.40.10">
    <property type="entry name" value="Immunoglobulins"/>
    <property type="match status" value="11"/>
</dbReference>
<feature type="repeat" description="Filamin" evidence="3">
    <location>
        <begin position="461"/>
        <end position="563"/>
    </location>
</feature>
<keyword evidence="6" id="KW-1185">Reference proteome</keyword>
<dbReference type="EMBL" id="JAKMXF010000210">
    <property type="protein sequence ID" value="KAI6655064.1"/>
    <property type="molecule type" value="Genomic_DNA"/>
</dbReference>
<feature type="repeat" description="Filamin" evidence="3">
    <location>
        <begin position="723"/>
        <end position="762"/>
    </location>
</feature>
<dbReference type="SMART" id="SM00557">
    <property type="entry name" value="IG_FLMN"/>
    <property type="match status" value="10"/>
</dbReference>
<proteinExistence type="inferred from homology"/>
<dbReference type="InterPro" id="IPR036872">
    <property type="entry name" value="CH_dom_sf"/>
</dbReference>
<dbReference type="InterPro" id="IPR044801">
    <property type="entry name" value="Filamin"/>
</dbReference>
<dbReference type="SUPFAM" id="SSF81296">
    <property type="entry name" value="E set domains"/>
    <property type="match status" value="11"/>
</dbReference>
<dbReference type="InterPro" id="IPR017868">
    <property type="entry name" value="Filamin/ABP280_repeat-like"/>
</dbReference>
<dbReference type="SUPFAM" id="SSF47576">
    <property type="entry name" value="Calponin-homology domain, CH-domain"/>
    <property type="match status" value="1"/>
</dbReference>
<dbReference type="Pfam" id="PF00630">
    <property type="entry name" value="Filamin"/>
    <property type="match status" value="9"/>
</dbReference>
<dbReference type="PROSITE" id="PS50021">
    <property type="entry name" value="CH"/>
    <property type="match status" value="1"/>
</dbReference>
<dbReference type="PANTHER" id="PTHR38537:SF8">
    <property type="entry name" value="FILAMIN-A"/>
    <property type="match status" value="1"/>
</dbReference>
<dbReference type="PROSITE" id="PS50194">
    <property type="entry name" value="FILAMIN_REPEAT"/>
    <property type="match status" value="11"/>
</dbReference>
<evidence type="ECO:0000313" key="6">
    <source>
        <dbReference type="Proteomes" id="UP001165289"/>
    </source>
</evidence>
<sequence>MQRDSTSTQSSSSSVSFHEDQQIEQQIETLRRWCCHILLPINLTIHKLEEVLTFSPSKELYILVILQILDPGSYPPKAGPSTKRRNTLVRDFHRKEAIKSLLPKLMNGVHPLNYIDTDKLQEGDTNTLIQLIWHIIQRYQICSDCYKKPKGDFAVKFLIQKIQLIESRAKSDTIIKLWSNNSLLINLIKHKLNKLQIREEFESSEDEFDYLITLAKDKLNIPCIIPASQFLSSKLDFISIMIYLSFFFCSHSYLALFAPSIPDGDFGLESAVLTFLQEHSQNDSNIENSFPIFDEAEFISSKIQIFPSRHPKQETMSHMTMLQQGPGEQTVHIHKTGSVKEARRISRVDGMSHPIYTYSLPSNSKFHMVIALNEFGNTIIDVKVVSDRGVDIPFQLMKFDLRYELEFYHAIDPGDFYLVHILLKGMSICGSPFTYSNRFFESCQEVSKDYRADRKCYLVSSQFPKARMVTIQPNNVKDSQFPHIFPLGQPIQLLLDQLSTKNAMEKLQTVAFGETVGEVTLDISQQPNGVCLVTFNPRLPDTYDLHVKWDGKPLPNSPFRFTIMKFSQPEKCRIIGLDPCLSWVRVNEPLIFQVDANQAGIGELTVKANQPLEPVQSDLSIVRENGNLFVVRYRPRIVGGHKLHLLWNQLPIPFSPISFTVHSHDNPTPSALQVINIHEAPFILNRDETLELNMKGDFSLVPKLSGYGIKTDNTRDKIHLIYEKTDEKLFKVIFEPSDPGEYNVFIILDGQDIDGSPFRVDYGMGDAAACYVRGLNDRHYFVEQPIEFTLDASDAGRGKGLIKVGSHKTDSEPPGLLNIKDNDNGTYTVHYTPKKSKLHMLDITWNSDPVLGSPWEFCIEEPFVLNSDSNINIVETNRQMQLMLPTELCNFANIKDTDIIVDCVGEITGKAFAVVSKNEKGERVINFIPKFADIYTLTVHIDGVEQICSPWKVEAIDINETLSNIIADIDSKVEVNRPAIVNIKLTDTIHSPRLQIEVTGPSGSCEVEMNTDENNPFHVFGQFFPRVSGKYSISVLAYNKHIPRSPYTIKAVITEAARAAGECFIVEKDNNTFNNTLLIGQTCKFTVSTRRAGKGDLNIVIQGPGHAECRNVNNYDGTHCIFLTVGICGQYKVSVSWGSYAIVGSPLVIRFCGEIEHPELVGISLENKVLGVGVPYRFNLSVPRILGELDVFSIPLISALVSVEHQDSEHYEVSVAPKQIGDYLLGVKVGDYHVVGSPFPITYVSFCDANRCSLIVPSKNKCISFGEKLIYQVSTKNAGVGILEAVLINDEAKEMIPVIVRKLDENVFNIEIIPGGKDQYYLHILYGNNPIPGSPFSVKLSDFKQDIQCVVDGDFVQRCVVGRQCSFQVISSLSLSNSLQVRIQDSSGKETPSNVFPLRNRAYETKFTLTTQGSYNVSVKHNEADVIGSPFTITAVNSSAISPIKIGQFPKEIELGQQLEFIIDCSGANDSGDLVVKAIGPTLTKIFEDITIVEKQNNELRASFTPKLGGTYTLFSTWDGIEVLNSPFSVEVLISSDPKKVYVSGNGLSNGKVGELLEIIVDSRQAGPGELLVRITGPRENLNLELVPDSMNDKLDHVVYTPQLKGNYKVEIFWTKQAISESPFNIFIS</sequence>
<dbReference type="InterPro" id="IPR001298">
    <property type="entry name" value="Filamin/ABP280_rpt"/>
</dbReference>
<evidence type="ECO:0000256" key="1">
    <source>
        <dbReference type="ARBA" id="ARBA00009238"/>
    </source>
</evidence>
<feature type="repeat" description="Filamin" evidence="3">
    <location>
        <begin position="1433"/>
        <end position="1532"/>
    </location>
</feature>
<dbReference type="Gene3D" id="1.10.418.10">
    <property type="entry name" value="Calponin-like domain"/>
    <property type="match status" value="1"/>
</dbReference>
<accession>A0AAV7K1C8</accession>
<dbReference type="PANTHER" id="PTHR38537">
    <property type="entry name" value="JITTERBUG, ISOFORM N"/>
    <property type="match status" value="1"/>
</dbReference>
<name>A0AAV7K1C8_9METZ</name>
<organism evidence="5 6">
    <name type="scientific">Oopsacas minuta</name>
    <dbReference type="NCBI Taxonomy" id="111878"/>
    <lineage>
        <taxon>Eukaryota</taxon>
        <taxon>Metazoa</taxon>
        <taxon>Porifera</taxon>
        <taxon>Hexactinellida</taxon>
        <taxon>Hexasterophora</taxon>
        <taxon>Lyssacinosida</taxon>
        <taxon>Leucopsacidae</taxon>
        <taxon>Oopsacas</taxon>
    </lineage>
</organism>
<feature type="repeat" description="Filamin" evidence="3">
    <location>
        <begin position="762"/>
        <end position="859"/>
    </location>
</feature>
<evidence type="ECO:0000256" key="2">
    <source>
        <dbReference type="ARBA" id="ARBA00022737"/>
    </source>
</evidence>
<keyword evidence="2" id="KW-0677">Repeat</keyword>
<feature type="repeat" description="Filamin" evidence="3">
    <location>
        <begin position="1244"/>
        <end position="1340"/>
    </location>
</feature>
<feature type="repeat" description="Filamin" evidence="3">
    <location>
        <begin position="1351"/>
        <end position="1435"/>
    </location>
</feature>
<feature type="repeat" description="Filamin" evidence="3">
    <location>
        <begin position="564"/>
        <end position="661"/>
    </location>
</feature>